<sequence>MADTVETTKVKTKDELLADLSKAMADQDWKSISSLSTQISKLVKTEETAERDAKQAVLKDTTSKVMKAIQKAIQPFIDNKDLDLADGVWFSNDFGEKLADCRLLKSAPKA</sequence>
<feature type="non-terminal residue" evidence="1">
    <location>
        <position position="110"/>
    </location>
</feature>
<organism evidence="1">
    <name type="scientific">marine sediment metagenome</name>
    <dbReference type="NCBI Taxonomy" id="412755"/>
    <lineage>
        <taxon>unclassified sequences</taxon>
        <taxon>metagenomes</taxon>
        <taxon>ecological metagenomes</taxon>
    </lineage>
</organism>
<protein>
    <submittedName>
        <fullName evidence="1">Uncharacterized protein</fullName>
    </submittedName>
</protein>
<gene>
    <name evidence="1" type="ORF">S01H1_62184</name>
</gene>
<accession>X0X9V0</accession>
<dbReference type="AlphaFoldDB" id="X0X9V0"/>
<reference evidence="1" key="1">
    <citation type="journal article" date="2014" name="Front. Microbiol.">
        <title>High frequency of phylogenetically diverse reductive dehalogenase-homologous genes in deep subseafloor sedimentary metagenomes.</title>
        <authorList>
            <person name="Kawai M."/>
            <person name="Futagami T."/>
            <person name="Toyoda A."/>
            <person name="Takaki Y."/>
            <person name="Nishi S."/>
            <person name="Hori S."/>
            <person name="Arai W."/>
            <person name="Tsubouchi T."/>
            <person name="Morono Y."/>
            <person name="Uchiyama I."/>
            <person name="Ito T."/>
            <person name="Fujiyama A."/>
            <person name="Inagaki F."/>
            <person name="Takami H."/>
        </authorList>
    </citation>
    <scope>NUCLEOTIDE SEQUENCE</scope>
    <source>
        <strain evidence="1">Expedition CK06-06</strain>
    </source>
</reference>
<proteinExistence type="predicted"/>
<comment type="caution">
    <text evidence="1">The sequence shown here is derived from an EMBL/GenBank/DDBJ whole genome shotgun (WGS) entry which is preliminary data.</text>
</comment>
<name>X0X9V0_9ZZZZ</name>
<dbReference type="EMBL" id="BARS01040826">
    <property type="protein sequence ID" value="GAG39855.1"/>
    <property type="molecule type" value="Genomic_DNA"/>
</dbReference>
<evidence type="ECO:0000313" key="1">
    <source>
        <dbReference type="EMBL" id="GAG39855.1"/>
    </source>
</evidence>